<dbReference type="GeneID" id="27670125"/>
<reference evidence="1 2" key="1">
    <citation type="journal article" date="2014" name="BMC Genomics">
        <title>Comparative genomics of the major fungal agents of human and animal Sporotrichosis: Sporothrix schenckii and Sporothrix brasiliensis.</title>
        <authorList>
            <person name="Teixeira M.M."/>
            <person name="de Almeida L.G."/>
            <person name="Kubitschek-Barreira P."/>
            <person name="Alves F.L."/>
            <person name="Kioshima E.S."/>
            <person name="Abadio A.K."/>
            <person name="Fernandes L."/>
            <person name="Derengowski L.S."/>
            <person name="Ferreira K.S."/>
            <person name="Souza R.C."/>
            <person name="Ruiz J.C."/>
            <person name="de Andrade N.C."/>
            <person name="Paes H.C."/>
            <person name="Nicola A.M."/>
            <person name="Albuquerque P."/>
            <person name="Gerber A.L."/>
            <person name="Martins V.P."/>
            <person name="Peconick L.D."/>
            <person name="Neto A.V."/>
            <person name="Chaucanez C.B."/>
            <person name="Silva P.A."/>
            <person name="Cunha O.L."/>
            <person name="de Oliveira F.F."/>
            <person name="dos Santos T.C."/>
            <person name="Barros A.L."/>
            <person name="Soares M.A."/>
            <person name="de Oliveira L.M."/>
            <person name="Marini M.M."/>
            <person name="Villalobos-Duno H."/>
            <person name="Cunha M.M."/>
            <person name="de Hoog S."/>
            <person name="da Silveira J.F."/>
            <person name="Henrissat B."/>
            <person name="Nino-Vega G.A."/>
            <person name="Cisalpino P.S."/>
            <person name="Mora-Montes H.M."/>
            <person name="Almeida S.R."/>
            <person name="Stajich J.E."/>
            <person name="Lopes-Bezerra L.M."/>
            <person name="Vasconcelos A.T."/>
            <person name="Felipe M.S."/>
        </authorList>
    </citation>
    <scope>NUCLEOTIDE SEQUENCE [LARGE SCALE GENOMIC DNA]</scope>
    <source>
        <strain evidence="1 2">1099-18</strain>
    </source>
</reference>
<reference evidence="1 2" key="2">
    <citation type="journal article" date="2015" name="Eukaryot. Cell">
        <title>Asexual propagation of a virulent clone complex in a human and feline outbreak of sporotrichosis.</title>
        <authorList>
            <person name="Teixeira Mde M."/>
            <person name="Rodrigues A.M."/>
            <person name="Tsui C.K."/>
            <person name="de Almeida L.G."/>
            <person name="Van Diepeningen A.D."/>
            <person name="van den Ende B.G."/>
            <person name="Fernandes G.F."/>
            <person name="Kano R."/>
            <person name="Hamelin R.C."/>
            <person name="Lopes-Bezerra L.M."/>
            <person name="Vasconcelos A.T."/>
            <person name="de Hoog S."/>
            <person name="de Camargo Z.P."/>
            <person name="Felipe M.S."/>
        </authorList>
    </citation>
    <scope>NUCLEOTIDE SEQUENCE [LARGE SCALE GENOMIC DNA]</scope>
    <source>
        <strain evidence="1 2">1099-18</strain>
    </source>
</reference>
<dbReference type="KEGG" id="ssck:SPSK_08210"/>
<comment type="caution">
    <text evidence="1">The sequence shown here is derived from an EMBL/GenBank/DDBJ whole genome shotgun (WGS) entry which is preliminary data.</text>
</comment>
<dbReference type="Proteomes" id="UP000033710">
    <property type="component" value="Unassembled WGS sequence"/>
</dbReference>
<dbReference type="EMBL" id="AXCR01000004">
    <property type="protein sequence ID" value="KJR88941.1"/>
    <property type="molecule type" value="Genomic_DNA"/>
</dbReference>
<proteinExistence type="predicted"/>
<dbReference type="AlphaFoldDB" id="A0A0F2ML97"/>
<organism evidence="1 2">
    <name type="scientific">Sporothrix schenckii 1099-18</name>
    <dbReference type="NCBI Taxonomy" id="1397361"/>
    <lineage>
        <taxon>Eukaryota</taxon>
        <taxon>Fungi</taxon>
        <taxon>Dikarya</taxon>
        <taxon>Ascomycota</taxon>
        <taxon>Pezizomycotina</taxon>
        <taxon>Sordariomycetes</taxon>
        <taxon>Sordariomycetidae</taxon>
        <taxon>Ophiostomatales</taxon>
        <taxon>Ophiostomataceae</taxon>
        <taxon>Sporothrix</taxon>
    </lineage>
</organism>
<sequence length="77" mass="8328">MVRCLLQSMFICCGAPAVVRLSVLGVIALPALVDLRTRSTAAPTHLPRDSTLCAQQLVRSFHVACRLLTKGINTNHT</sequence>
<accession>A0A0F2ML97</accession>
<dbReference type="VEuPathDB" id="FungiDB:SPSK_08210"/>
<evidence type="ECO:0000313" key="1">
    <source>
        <dbReference type="EMBL" id="KJR88941.1"/>
    </source>
</evidence>
<protein>
    <submittedName>
        <fullName evidence="1">Uncharacterized protein</fullName>
    </submittedName>
</protein>
<dbReference type="RefSeq" id="XP_016591617.1">
    <property type="nucleotide sequence ID" value="XM_016734848.1"/>
</dbReference>
<evidence type="ECO:0000313" key="2">
    <source>
        <dbReference type="Proteomes" id="UP000033710"/>
    </source>
</evidence>
<name>A0A0F2ML97_SPOSC</name>
<gene>
    <name evidence="1" type="ORF">SPSK_08210</name>
</gene>